<sequence>MALLAVINCAVNVPFSFMAVVGNSLLLAAFITTPGIRSPSSAFLCSLAVSDLLVGLVVQPVYILYLLNFRALLYPIVWVSMVFLGAVSMSTMTTISLDRFLALHCHMRYPSLMTEKRASYIAIALWVASFVSACLYVSSKNLMFLFPGYALYLVITTFSYTGIYRILRRHQLQIHVEHQALGNLNNENTVRLISSRKNAINTFIFYIFMLLCYSPSFAIILLLIARPDLRELSVWHLGSTMVFVNSSINPILFCWRLRELRKAVYKVLDRCVKFVSGHFMAIVGNSLLLAAFITTPGIRSPSYAFLCSLAVSDLLVGLVVQPIHILYLLNFLTLLYPAIVWFSIVFLVAVSMSTMTTISLDRFLALYCHMRYPSLMTEKRASYIAITLWVVSFVSACLYVWNKNIIFLFPGYALYLLMTTFSYTGIYRILRRHQLQIHVEHQALGNLNNENTVRLISSRKSAINTFIFYIFMLLCYSPTLVLMLVRIHRPDLREPLAWDFVRSILFMNSSINPILFCWRLRELRKAVYKVLDRCVKEDNNMDSERIVVIVCVLNVPLIVVCIISNVLVLAAIRRTQSLRSEPSTVFLASLAVSDLIIGLVVQPVVITECVHPGNTVISHARRILPTLFGVISLSTMAIVSVDGFFALHYHLRYADIITFRRALFTSASVWIVLFLLTGISFWKLSIYFLTSAVIILICILISIFSYANIYRIVCHHHSQISGQQHAVTNVHSEQNRNMAKAKRNTKNTFIFHILRILGYSPVLIYMVILATSSEPSKEWILAETLAYLNSAINPFLFCWRIRELRAAVFKMMKKILRKESGTNEVALTSLKV</sequence>
<keyword evidence="6" id="KW-0297">G-protein coupled receptor</keyword>
<feature type="transmembrane region" description="Helical" evidence="7">
    <location>
        <begin position="381"/>
        <end position="401"/>
    </location>
</feature>
<feature type="transmembrane region" description="Helical" evidence="7">
    <location>
        <begin position="407"/>
        <end position="430"/>
    </location>
</feature>
<reference evidence="9" key="2">
    <citation type="journal article" date="2023" name="Science">
        <title>Genomic signatures of disease resistance in endangered staghorn corals.</title>
        <authorList>
            <person name="Vollmer S.V."/>
            <person name="Selwyn J.D."/>
            <person name="Despard B.A."/>
            <person name="Roesel C.L."/>
        </authorList>
    </citation>
    <scope>NUCLEOTIDE SEQUENCE</scope>
    <source>
        <strain evidence="9">K2</strain>
    </source>
</reference>
<feature type="transmembrane region" description="Helical" evidence="7">
    <location>
        <begin position="662"/>
        <end position="682"/>
    </location>
</feature>
<keyword evidence="3 6" id="KW-0812">Transmembrane</keyword>
<feature type="transmembrane region" description="Helical" evidence="7">
    <location>
        <begin position="546"/>
        <end position="572"/>
    </location>
</feature>
<feature type="transmembrane region" description="Helical" evidence="7">
    <location>
        <begin position="144"/>
        <end position="167"/>
    </location>
</feature>
<keyword evidence="4 7" id="KW-1133">Transmembrane helix</keyword>
<feature type="domain" description="G-protein coupled receptors family 1 profile" evidence="8">
    <location>
        <begin position="22"/>
        <end position="253"/>
    </location>
</feature>
<dbReference type="SUPFAM" id="SSF81321">
    <property type="entry name" value="Family A G protein-coupled receptor-like"/>
    <property type="match status" value="3"/>
</dbReference>
<evidence type="ECO:0000256" key="2">
    <source>
        <dbReference type="ARBA" id="ARBA00022475"/>
    </source>
</evidence>
<feature type="transmembrane region" description="Helical" evidence="7">
    <location>
        <begin position="118"/>
        <end position="138"/>
    </location>
</feature>
<dbReference type="EMBL" id="JARQWQ010000032">
    <property type="protein sequence ID" value="KAK2561512.1"/>
    <property type="molecule type" value="Genomic_DNA"/>
</dbReference>
<gene>
    <name evidence="9" type="ORF">P5673_015484</name>
</gene>
<feature type="transmembrane region" description="Helical" evidence="7">
    <location>
        <begin position="688"/>
        <end position="709"/>
    </location>
</feature>
<feature type="transmembrane region" description="Helical" evidence="7">
    <location>
        <begin position="749"/>
        <end position="768"/>
    </location>
</feature>
<feature type="transmembrane region" description="Helical" evidence="7">
    <location>
        <begin position="626"/>
        <end position="650"/>
    </location>
</feature>
<dbReference type="Proteomes" id="UP001249851">
    <property type="component" value="Unassembled WGS sequence"/>
</dbReference>
<organism evidence="9 10">
    <name type="scientific">Acropora cervicornis</name>
    <name type="common">Staghorn coral</name>
    <dbReference type="NCBI Taxonomy" id="6130"/>
    <lineage>
        <taxon>Eukaryota</taxon>
        <taxon>Metazoa</taxon>
        <taxon>Cnidaria</taxon>
        <taxon>Anthozoa</taxon>
        <taxon>Hexacorallia</taxon>
        <taxon>Scleractinia</taxon>
        <taxon>Astrocoeniina</taxon>
        <taxon>Acroporidae</taxon>
        <taxon>Acropora</taxon>
    </lineage>
</organism>
<dbReference type="PROSITE" id="PS50262">
    <property type="entry name" value="G_PROTEIN_RECEP_F1_2"/>
    <property type="match status" value="3"/>
</dbReference>
<keyword evidence="2" id="KW-1003">Cell membrane</keyword>
<dbReference type="PRINTS" id="PR00237">
    <property type="entry name" value="GPCRRHODOPSN"/>
</dbReference>
<dbReference type="Gene3D" id="1.20.1070.10">
    <property type="entry name" value="Rhodopsin 7-helix transmembrane proteins"/>
    <property type="match status" value="3"/>
</dbReference>
<evidence type="ECO:0000256" key="3">
    <source>
        <dbReference type="ARBA" id="ARBA00022692"/>
    </source>
</evidence>
<dbReference type="Pfam" id="PF00001">
    <property type="entry name" value="7tm_1"/>
    <property type="match status" value="3"/>
</dbReference>
<dbReference type="CDD" id="cd00637">
    <property type="entry name" value="7tm_classA_rhodopsin-like"/>
    <property type="match status" value="3"/>
</dbReference>
<feature type="transmembrane region" description="Helical" evidence="7">
    <location>
        <begin position="203"/>
        <end position="225"/>
    </location>
</feature>
<feature type="transmembrane region" description="Helical" evidence="7">
    <location>
        <begin position="584"/>
        <end position="606"/>
    </location>
</feature>
<evidence type="ECO:0000256" key="5">
    <source>
        <dbReference type="ARBA" id="ARBA00023136"/>
    </source>
</evidence>
<feature type="transmembrane region" description="Helical" evidence="7">
    <location>
        <begin position="466"/>
        <end position="487"/>
    </location>
</feature>
<reference evidence="9" key="1">
    <citation type="journal article" date="2023" name="G3 (Bethesda)">
        <title>Whole genome assembly and annotation of the endangered Caribbean coral Acropora cervicornis.</title>
        <authorList>
            <person name="Selwyn J.D."/>
            <person name="Vollmer S.V."/>
        </authorList>
    </citation>
    <scope>NUCLEOTIDE SEQUENCE</scope>
    <source>
        <strain evidence="9">K2</strain>
    </source>
</reference>
<dbReference type="AlphaFoldDB" id="A0AAD9V562"/>
<evidence type="ECO:0000259" key="8">
    <source>
        <dbReference type="PROSITE" id="PS50262"/>
    </source>
</evidence>
<keyword evidence="5 7" id="KW-0472">Membrane</keyword>
<keyword evidence="6 9" id="KW-0675">Receptor</keyword>
<comment type="caution">
    <text evidence="9">The sequence shown here is derived from an EMBL/GenBank/DDBJ whole genome shotgun (WGS) entry which is preliminary data.</text>
</comment>
<accession>A0AAD9V562</accession>
<evidence type="ECO:0000256" key="6">
    <source>
        <dbReference type="RuleBase" id="RU000688"/>
    </source>
</evidence>
<evidence type="ECO:0000313" key="10">
    <source>
        <dbReference type="Proteomes" id="UP001249851"/>
    </source>
</evidence>
<feature type="transmembrane region" description="Helical" evidence="7">
    <location>
        <begin position="335"/>
        <end position="360"/>
    </location>
</feature>
<feature type="domain" description="G-protein coupled receptors family 1 profile" evidence="8">
    <location>
        <begin position="284"/>
        <end position="516"/>
    </location>
</feature>
<dbReference type="PANTHER" id="PTHR22750">
    <property type="entry name" value="G-PROTEIN COUPLED RECEPTOR"/>
    <property type="match status" value="1"/>
</dbReference>
<feature type="transmembrane region" description="Helical" evidence="7">
    <location>
        <begin position="71"/>
        <end position="97"/>
    </location>
</feature>
<evidence type="ECO:0000313" key="9">
    <source>
        <dbReference type="EMBL" id="KAK2561512.1"/>
    </source>
</evidence>
<dbReference type="PROSITE" id="PS00237">
    <property type="entry name" value="G_PROTEIN_RECEP_F1_1"/>
    <property type="match status" value="2"/>
</dbReference>
<dbReference type="GO" id="GO:0004930">
    <property type="term" value="F:G protein-coupled receptor activity"/>
    <property type="evidence" value="ECO:0007669"/>
    <property type="project" value="UniProtKB-KW"/>
</dbReference>
<dbReference type="InterPro" id="IPR000276">
    <property type="entry name" value="GPCR_Rhodpsn"/>
</dbReference>
<feature type="transmembrane region" description="Helical" evidence="7">
    <location>
        <begin position="274"/>
        <end position="293"/>
    </location>
</feature>
<keyword evidence="10" id="KW-1185">Reference proteome</keyword>
<evidence type="ECO:0000256" key="4">
    <source>
        <dbReference type="ARBA" id="ARBA00022989"/>
    </source>
</evidence>
<comment type="similarity">
    <text evidence="6">Belongs to the G-protein coupled receptor 1 family.</text>
</comment>
<evidence type="ECO:0000256" key="1">
    <source>
        <dbReference type="ARBA" id="ARBA00004651"/>
    </source>
</evidence>
<feature type="transmembrane region" description="Helical" evidence="7">
    <location>
        <begin position="780"/>
        <end position="801"/>
    </location>
</feature>
<feature type="transmembrane region" description="Helical" evidence="7">
    <location>
        <begin position="12"/>
        <end position="31"/>
    </location>
</feature>
<keyword evidence="6" id="KW-0807">Transducer</keyword>
<dbReference type="InterPro" id="IPR017452">
    <property type="entry name" value="GPCR_Rhodpsn_7TM"/>
</dbReference>
<feature type="domain" description="G-protein coupled receptors family 1 profile" evidence="8">
    <location>
        <begin position="564"/>
        <end position="797"/>
    </location>
</feature>
<name>A0AAD9V562_ACRCE</name>
<dbReference type="SMART" id="SM01381">
    <property type="entry name" value="7TM_GPCR_Srsx"/>
    <property type="match status" value="1"/>
</dbReference>
<evidence type="ECO:0000256" key="7">
    <source>
        <dbReference type="SAM" id="Phobius"/>
    </source>
</evidence>
<proteinExistence type="inferred from homology"/>
<feature type="transmembrane region" description="Helical" evidence="7">
    <location>
        <begin position="43"/>
        <end position="65"/>
    </location>
</feature>
<protein>
    <submittedName>
        <fullName evidence="9">Melanocyte-stimulating hormone receptor</fullName>
    </submittedName>
</protein>
<comment type="subcellular location">
    <subcellularLocation>
        <location evidence="1">Cell membrane</location>
        <topology evidence="1">Multi-pass membrane protein</topology>
    </subcellularLocation>
</comment>
<dbReference type="GO" id="GO:0005886">
    <property type="term" value="C:plasma membrane"/>
    <property type="evidence" value="ECO:0007669"/>
    <property type="project" value="UniProtKB-SubCell"/>
</dbReference>